<proteinExistence type="predicted"/>
<reference evidence="1" key="2">
    <citation type="journal article" date="2015" name="Fish Shellfish Immunol.">
        <title>Early steps in the European eel (Anguilla anguilla)-Vibrio vulnificus interaction in the gills: Role of the RtxA13 toxin.</title>
        <authorList>
            <person name="Callol A."/>
            <person name="Pajuelo D."/>
            <person name="Ebbesson L."/>
            <person name="Teles M."/>
            <person name="MacKenzie S."/>
            <person name="Amaro C."/>
        </authorList>
    </citation>
    <scope>NUCLEOTIDE SEQUENCE</scope>
</reference>
<dbReference type="AlphaFoldDB" id="A0A0E9VRE6"/>
<dbReference type="EMBL" id="GBXM01028647">
    <property type="protein sequence ID" value="JAH79930.1"/>
    <property type="molecule type" value="Transcribed_RNA"/>
</dbReference>
<organism evidence="1">
    <name type="scientific">Anguilla anguilla</name>
    <name type="common">European freshwater eel</name>
    <name type="synonym">Muraena anguilla</name>
    <dbReference type="NCBI Taxonomy" id="7936"/>
    <lineage>
        <taxon>Eukaryota</taxon>
        <taxon>Metazoa</taxon>
        <taxon>Chordata</taxon>
        <taxon>Craniata</taxon>
        <taxon>Vertebrata</taxon>
        <taxon>Euteleostomi</taxon>
        <taxon>Actinopterygii</taxon>
        <taxon>Neopterygii</taxon>
        <taxon>Teleostei</taxon>
        <taxon>Anguilliformes</taxon>
        <taxon>Anguillidae</taxon>
        <taxon>Anguilla</taxon>
    </lineage>
</organism>
<name>A0A0E9VRE6_ANGAN</name>
<reference evidence="1" key="1">
    <citation type="submission" date="2014-11" db="EMBL/GenBank/DDBJ databases">
        <authorList>
            <person name="Amaro Gonzalez C."/>
        </authorList>
    </citation>
    <scope>NUCLEOTIDE SEQUENCE</scope>
</reference>
<sequence>MILLFTKNILQCTLSRQLGVSSNVLPSVQLRRP</sequence>
<accession>A0A0E9VRE6</accession>
<protein>
    <submittedName>
        <fullName evidence="1">Uncharacterized protein</fullName>
    </submittedName>
</protein>
<evidence type="ECO:0000313" key="1">
    <source>
        <dbReference type="EMBL" id="JAH79930.1"/>
    </source>
</evidence>